<dbReference type="PROSITE" id="PS51171">
    <property type="entry name" value="PREPHENATE_DEHYDR_3"/>
    <property type="match status" value="1"/>
</dbReference>
<comment type="pathway">
    <text evidence="1">Amino-acid biosynthesis; L-phenylalanine biosynthesis; phenylpyruvate from prephenate: step 1/1.</text>
</comment>
<dbReference type="InterPro" id="IPR045865">
    <property type="entry name" value="ACT-like_dom_sf"/>
</dbReference>
<keyword evidence="5" id="KW-0584">Phenylalanine biosynthesis</keyword>
<evidence type="ECO:0000256" key="2">
    <source>
        <dbReference type="ARBA" id="ARBA00013147"/>
    </source>
</evidence>
<keyword evidence="4" id="KW-0057">Aromatic amino acid biosynthesis</keyword>
<accession>A0ABU3VNL4</accession>
<evidence type="ECO:0000259" key="8">
    <source>
        <dbReference type="PROSITE" id="PS51171"/>
    </source>
</evidence>
<evidence type="ECO:0000256" key="1">
    <source>
        <dbReference type="ARBA" id="ARBA00004741"/>
    </source>
</evidence>
<protein>
    <recommendedName>
        <fullName evidence="2">prephenate dehydratase</fullName>
        <ecNumber evidence="2">4.2.1.51</ecNumber>
    </recommendedName>
</protein>
<dbReference type="InterPro" id="IPR001086">
    <property type="entry name" value="Preph_deHydtase"/>
</dbReference>
<evidence type="ECO:0000313" key="10">
    <source>
        <dbReference type="EMBL" id="MDV0444801.1"/>
    </source>
</evidence>
<dbReference type="PROSITE" id="PS00857">
    <property type="entry name" value="PREPHENATE_DEHYDR_1"/>
    <property type="match status" value="1"/>
</dbReference>
<proteinExistence type="predicted"/>
<dbReference type="Pfam" id="PF00800">
    <property type="entry name" value="PDT"/>
    <property type="match status" value="2"/>
</dbReference>
<dbReference type="EMBL" id="JAWDKC010000008">
    <property type="protein sequence ID" value="MDV0444801.1"/>
    <property type="molecule type" value="Genomic_DNA"/>
</dbReference>
<name>A0ABU3VNL4_9EURY</name>
<evidence type="ECO:0000259" key="9">
    <source>
        <dbReference type="PROSITE" id="PS51671"/>
    </source>
</evidence>
<dbReference type="Gene3D" id="3.40.190.10">
    <property type="entry name" value="Periplasmic binding protein-like II"/>
    <property type="match status" value="3"/>
</dbReference>
<dbReference type="PANTHER" id="PTHR21022">
    <property type="entry name" value="PREPHENATE DEHYDRATASE P PROTEIN"/>
    <property type="match status" value="1"/>
</dbReference>
<feature type="compositionally biased region" description="Acidic residues" evidence="7">
    <location>
        <begin position="170"/>
        <end position="191"/>
    </location>
</feature>
<dbReference type="InterPro" id="IPR018528">
    <property type="entry name" value="Preph_deHydtase_CS"/>
</dbReference>
<evidence type="ECO:0000256" key="3">
    <source>
        <dbReference type="ARBA" id="ARBA00022605"/>
    </source>
</evidence>
<evidence type="ECO:0000256" key="4">
    <source>
        <dbReference type="ARBA" id="ARBA00023141"/>
    </source>
</evidence>
<dbReference type="Proteomes" id="UP001272052">
    <property type="component" value="Unassembled WGS sequence"/>
</dbReference>
<dbReference type="InterPro" id="IPR002912">
    <property type="entry name" value="ACT_dom"/>
</dbReference>
<feature type="region of interest" description="Disordered" evidence="7">
    <location>
        <begin position="167"/>
        <end position="193"/>
    </location>
</feature>
<dbReference type="SUPFAM" id="SSF53850">
    <property type="entry name" value="Periplasmic binding protein-like II"/>
    <property type="match status" value="2"/>
</dbReference>
<evidence type="ECO:0000256" key="7">
    <source>
        <dbReference type="SAM" id="MobiDB-lite"/>
    </source>
</evidence>
<dbReference type="EC" id="4.2.1.51" evidence="2"/>
<dbReference type="SUPFAM" id="SSF55021">
    <property type="entry name" value="ACT-like"/>
    <property type="match status" value="1"/>
</dbReference>
<feature type="domain" description="ACT" evidence="9">
    <location>
        <begin position="279"/>
        <end position="356"/>
    </location>
</feature>
<evidence type="ECO:0000256" key="5">
    <source>
        <dbReference type="ARBA" id="ARBA00023222"/>
    </source>
</evidence>
<dbReference type="PROSITE" id="PS51671">
    <property type="entry name" value="ACT"/>
    <property type="match status" value="1"/>
</dbReference>
<dbReference type="PROSITE" id="PS00858">
    <property type="entry name" value="PREPHENATE_DEHYDR_2"/>
    <property type="match status" value="1"/>
</dbReference>
<sequence>MIGSVLGPAGSYSEIAARTLFATVCDGKTPELLLCPSLESAVMRLFEADADGQKSDFALVPIENSVEGAVGVSMDLLLEKDVSIVAEMILPVSHCLLVSENAAKDPDFSIDKIDIVFSHPQGLYQCRSFLQAHLKNAELIEVDSTSKAAQRVSELSEICFESNRGIESEINSESESEIDSESESEIDSESESEIRFKNGSADSVIYAAIASENAGREYGLKTVCSGIQDHVNNSTRFLILVRSEVIPLLKAYASDTEFSILPEFLSQTGSGSVFYKTSVVVSPKQDKPGALFHILEAFYNYDINLTRIESRPSKKSLGEYQFYIDFEGSPSDSNVSGALLAVKGRSARLKILGTYGRILPSRQ</sequence>
<gene>
    <name evidence="10" type="primary">pheA</name>
    <name evidence="10" type="ORF">MmiAt1_03420</name>
</gene>
<evidence type="ECO:0000256" key="6">
    <source>
        <dbReference type="ARBA" id="ARBA00023239"/>
    </source>
</evidence>
<keyword evidence="11" id="KW-1185">Reference proteome</keyword>
<reference evidence="10 11" key="1">
    <citation type="submission" date="2023-06" db="EMBL/GenBank/DDBJ databases">
        <title>Genome sequence of Methanimicrococcus sp. At1.</title>
        <authorList>
            <person name="Protasov E."/>
            <person name="Platt K."/>
            <person name="Poehlein A."/>
            <person name="Daniel R."/>
            <person name="Brune A."/>
        </authorList>
    </citation>
    <scope>NUCLEOTIDE SEQUENCE [LARGE SCALE GENOMIC DNA]</scope>
    <source>
        <strain evidence="10 11">At1</strain>
    </source>
</reference>
<keyword evidence="3" id="KW-0028">Amino-acid biosynthesis</keyword>
<feature type="domain" description="Prephenate dehydratase" evidence="8">
    <location>
        <begin position="2"/>
        <end position="242"/>
    </location>
</feature>
<keyword evidence="6" id="KW-0456">Lyase</keyword>
<evidence type="ECO:0000313" key="11">
    <source>
        <dbReference type="Proteomes" id="UP001272052"/>
    </source>
</evidence>
<comment type="caution">
    <text evidence="10">The sequence shown here is derived from an EMBL/GenBank/DDBJ whole genome shotgun (WGS) entry which is preliminary data.</text>
</comment>
<dbReference type="PANTHER" id="PTHR21022:SF19">
    <property type="entry name" value="PREPHENATE DEHYDRATASE-RELATED"/>
    <property type="match status" value="1"/>
</dbReference>
<organism evidence="10 11">
    <name type="scientific">Methanimicrococcus hacksteinii</name>
    <dbReference type="NCBI Taxonomy" id="3028293"/>
    <lineage>
        <taxon>Archaea</taxon>
        <taxon>Methanobacteriati</taxon>
        <taxon>Methanobacteriota</taxon>
        <taxon>Stenosarchaea group</taxon>
        <taxon>Methanomicrobia</taxon>
        <taxon>Methanosarcinales</taxon>
        <taxon>Methanosarcinaceae</taxon>
        <taxon>Methanimicrococcus</taxon>
    </lineage>
</organism>
<dbReference type="PIRSF" id="PIRSF001500">
    <property type="entry name" value="Chor_mut_pdt_Ppr"/>
    <property type="match status" value="1"/>
</dbReference>
<dbReference type="CDD" id="cd13630">
    <property type="entry name" value="PBP2_PDT_1"/>
    <property type="match status" value="1"/>
</dbReference>
<dbReference type="InterPro" id="IPR008242">
    <property type="entry name" value="Chor_mutase/pphenate_deHydtase"/>
</dbReference>
<dbReference type="Gene3D" id="3.30.70.260">
    <property type="match status" value="1"/>
</dbReference>
<dbReference type="Pfam" id="PF01842">
    <property type="entry name" value="ACT"/>
    <property type="match status" value="1"/>
</dbReference>
<dbReference type="CDD" id="cd04905">
    <property type="entry name" value="ACT_CM-PDT"/>
    <property type="match status" value="1"/>
</dbReference>
<dbReference type="RefSeq" id="WP_318785212.1">
    <property type="nucleotide sequence ID" value="NZ_JAWDKC010000008.1"/>
</dbReference>